<keyword evidence="3" id="KW-0175">Coiled coil</keyword>
<dbReference type="InterPro" id="IPR001012">
    <property type="entry name" value="UBX_dom"/>
</dbReference>
<dbReference type="CDD" id="cd01767">
    <property type="entry name" value="UBX"/>
    <property type="match status" value="1"/>
</dbReference>
<dbReference type="AlphaFoldDB" id="A0AAI8YTW4"/>
<dbReference type="GO" id="GO:0036435">
    <property type="term" value="F:K48-linked polyubiquitin modification-dependent protein binding"/>
    <property type="evidence" value="ECO:0007669"/>
    <property type="project" value="TreeGrafter"/>
</dbReference>
<feature type="compositionally biased region" description="Basic and acidic residues" evidence="4">
    <location>
        <begin position="89"/>
        <end position="98"/>
    </location>
</feature>
<dbReference type="SUPFAM" id="SSF54236">
    <property type="entry name" value="Ubiquitin-like"/>
    <property type="match status" value="1"/>
</dbReference>
<dbReference type="GO" id="GO:1903094">
    <property type="term" value="P:negative regulation of protein K48-linked deubiquitination"/>
    <property type="evidence" value="ECO:0007669"/>
    <property type="project" value="TreeGrafter"/>
</dbReference>
<dbReference type="GO" id="GO:0005634">
    <property type="term" value="C:nucleus"/>
    <property type="evidence" value="ECO:0007669"/>
    <property type="project" value="TreeGrafter"/>
</dbReference>
<dbReference type="PROSITE" id="PS00028">
    <property type="entry name" value="ZINC_FINGER_C2H2_1"/>
    <property type="match status" value="1"/>
</dbReference>
<evidence type="ECO:0000259" key="5">
    <source>
        <dbReference type="PROSITE" id="PS00028"/>
    </source>
</evidence>
<name>A0AAI8YTW4_9PEZI</name>
<comment type="subcellular location">
    <subcellularLocation>
        <location evidence="1">Cytoplasm</location>
    </subcellularLocation>
</comment>
<dbReference type="InterPro" id="IPR029071">
    <property type="entry name" value="Ubiquitin-like_domsf"/>
</dbReference>
<dbReference type="Proteomes" id="UP001296104">
    <property type="component" value="Unassembled WGS sequence"/>
</dbReference>
<feature type="region of interest" description="Disordered" evidence="4">
    <location>
        <begin position="87"/>
        <end position="113"/>
    </location>
</feature>
<dbReference type="Gene3D" id="1.10.8.10">
    <property type="entry name" value="DNA helicase RuvA subunit, C-terminal domain"/>
    <property type="match status" value="1"/>
</dbReference>
<proteinExistence type="predicted"/>
<dbReference type="PANTHER" id="PTHR46340:SF1">
    <property type="entry name" value="UBX DOMAIN-CONTAINING PROTEIN 1"/>
    <property type="match status" value="1"/>
</dbReference>
<feature type="region of interest" description="Disordered" evidence="4">
    <location>
        <begin position="41"/>
        <end position="68"/>
    </location>
</feature>
<dbReference type="Gene3D" id="3.10.20.90">
    <property type="entry name" value="Phosphatidylinositol 3-kinase Catalytic Subunit, Chain A, domain 1"/>
    <property type="match status" value="1"/>
</dbReference>
<protein>
    <submittedName>
        <fullName evidence="6">Related to chicken h-caldesmon, Uso1p and YKL201c</fullName>
    </submittedName>
</protein>
<dbReference type="Pfam" id="PF24560">
    <property type="entry name" value="zf-C2H2_OTU1_C"/>
    <property type="match status" value="1"/>
</dbReference>
<dbReference type="InterPro" id="IPR009060">
    <property type="entry name" value="UBA-like_sf"/>
</dbReference>
<dbReference type="GO" id="GO:0005737">
    <property type="term" value="C:cytoplasm"/>
    <property type="evidence" value="ECO:0007669"/>
    <property type="project" value="UniProtKB-SubCell"/>
</dbReference>
<sequence length="313" mass="34650">MAGDLDSLVDMGFDREKSEMALKNGGNLTGAIDWLDKNSSKSVEELKAEAAEDEEEEGAPKLEAGEQARSMVCNECQKKFRSMAQAQFHAEKSGHTDFAESAEELAPLTEEEKKNRLAELKARLAEKRAVQATEEKIAQKRNEEIQRKKTKENDDAKEELQRKEQIKDAQKKKQEKADDLAAKKRIRDKIEADKLARKQKAEEEKKMRENPAAYNPGAPSASTTGGAAAAASQVNKANHSEARLKLQTANGTVMKTLPAETTLFELAEAVKAEIAVQATAFSSNFPRKEFKYEDFGMTLKECGLVPSAMLNVK</sequence>
<accession>A0AAI8YTW4</accession>
<feature type="region of interest" description="Disordered" evidence="4">
    <location>
        <begin position="127"/>
        <end position="236"/>
    </location>
</feature>
<evidence type="ECO:0000256" key="2">
    <source>
        <dbReference type="ARBA" id="ARBA00022490"/>
    </source>
</evidence>
<keyword evidence="7" id="KW-1185">Reference proteome</keyword>
<dbReference type="PANTHER" id="PTHR46340">
    <property type="entry name" value="UBX DOMAIN-CONTAINING PROTEIN 1"/>
    <property type="match status" value="1"/>
</dbReference>
<gene>
    <name evidence="6" type="ORF">LECACI_7A001907</name>
</gene>
<dbReference type="EMBL" id="CAVMBE010000008">
    <property type="protein sequence ID" value="CAK3866412.1"/>
    <property type="molecule type" value="Genomic_DNA"/>
</dbReference>
<organism evidence="6 7">
    <name type="scientific">Lecanosticta acicola</name>
    <dbReference type="NCBI Taxonomy" id="111012"/>
    <lineage>
        <taxon>Eukaryota</taxon>
        <taxon>Fungi</taxon>
        <taxon>Dikarya</taxon>
        <taxon>Ascomycota</taxon>
        <taxon>Pezizomycotina</taxon>
        <taxon>Dothideomycetes</taxon>
        <taxon>Dothideomycetidae</taxon>
        <taxon>Mycosphaerellales</taxon>
        <taxon>Mycosphaerellaceae</taxon>
        <taxon>Lecanosticta</taxon>
    </lineage>
</organism>
<comment type="caution">
    <text evidence="6">The sequence shown here is derived from an EMBL/GenBank/DDBJ whole genome shotgun (WGS) entry which is preliminary data.</text>
</comment>
<dbReference type="SUPFAM" id="SSF46934">
    <property type="entry name" value="UBA-like"/>
    <property type="match status" value="1"/>
</dbReference>
<evidence type="ECO:0000256" key="3">
    <source>
        <dbReference type="ARBA" id="ARBA00023054"/>
    </source>
</evidence>
<evidence type="ECO:0000256" key="4">
    <source>
        <dbReference type="SAM" id="MobiDB-lite"/>
    </source>
</evidence>
<dbReference type="Pfam" id="PF00789">
    <property type="entry name" value="UBX"/>
    <property type="match status" value="1"/>
</dbReference>
<evidence type="ECO:0000313" key="6">
    <source>
        <dbReference type="EMBL" id="CAK3866412.1"/>
    </source>
</evidence>
<evidence type="ECO:0000313" key="7">
    <source>
        <dbReference type="Proteomes" id="UP001296104"/>
    </source>
</evidence>
<reference evidence="6" key="1">
    <citation type="submission" date="2023-11" db="EMBL/GenBank/DDBJ databases">
        <authorList>
            <person name="Alioto T."/>
            <person name="Alioto T."/>
            <person name="Gomez Garrido J."/>
        </authorList>
    </citation>
    <scope>NUCLEOTIDE SEQUENCE</scope>
</reference>
<feature type="compositionally biased region" description="Low complexity" evidence="4">
    <location>
        <begin position="216"/>
        <end position="232"/>
    </location>
</feature>
<dbReference type="InterPro" id="IPR013087">
    <property type="entry name" value="Znf_C2H2_type"/>
</dbReference>
<evidence type="ECO:0000256" key="1">
    <source>
        <dbReference type="ARBA" id="ARBA00004496"/>
    </source>
</evidence>
<dbReference type="GO" id="GO:0032435">
    <property type="term" value="P:negative regulation of proteasomal ubiquitin-dependent protein catabolic process"/>
    <property type="evidence" value="ECO:0007669"/>
    <property type="project" value="TreeGrafter"/>
</dbReference>
<keyword evidence="2" id="KW-0963">Cytoplasm</keyword>
<dbReference type="InterPro" id="IPR057766">
    <property type="entry name" value="Znf-C2H2_OTU1-like_C"/>
</dbReference>
<feature type="compositionally biased region" description="Basic and acidic residues" evidence="4">
    <location>
        <begin position="41"/>
        <end position="50"/>
    </location>
</feature>
<dbReference type="GO" id="GO:0031397">
    <property type="term" value="P:negative regulation of protein ubiquitination"/>
    <property type="evidence" value="ECO:0007669"/>
    <property type="project" value="TreeGrafter"/>
</dbReference>
<feature type="domain" description="C2H2-type" evidence="5">
    <location>
        <begin position="73"/>
        <end position="95"/>
    </location>
</feature>
<feature type="compositionally biased region" description="Basic and acidic residues" evidence="4">
    <location>
        <begin position="127"/>
        <end position="209"/>
    </location>
</feature>